<dbReference type="GO" id="GO:0031965">
    <property type="term" value="C:nuclear membrane"/>
    <property type="evidence" value="ECO:0007669"/>
    <property type="project" value="Ensembl"/>
</dbReference>
<keyword evidence="2 5" id="KW-0812">Transmembrane</keyword>
<feature type="transmembrane region" description="Helical" evidence="6">
    <location>
        <begin position="59"/>
        <end position="78"/>
    </location>
</feature>
<evidence type="ECO:0000256" key="5">
    <source>
        <dbReference type="PROSITE-ProRule" id="PRU00581"/>
    </source>
</evidence>
<dbReference type="PANTHER" id="PTHR22776:SF3">
    <property type="entry name" value="CKLF-LIKE MARVEL TRANSMEMBRANE DOMAIN-CONTAINING PROTEIN 3"/>
    <property type="match status" value="1"/>
</dbReference>
<dbReference type="GeneTree" id="ENSGT00940000160432"/>
<comment type="subcellular location">
    <subcellularLocation>
        <location evidence="1">Membrane</location>
        <topology evidence="1">Multi-pass membrane protein</topology>
    </subcellularLocation>
</comment>
<dbReference type="Proteomes" id="UP000694406">
    <property type="component" value="Unplaced"/>
</dbReference>
<proteinExistence type="predicted"/>
<dbReference type="GO" id="GO:0050861">
    <property type="term" value="P:positive regulation of B cell receptor signaling pathway"/>
    <property type="evidence" value="ECO:0007669"/>
    <property type="project" value="Ensembl"/>
</dbReference>
<dbReference type="PANTHER" id="PTHR22776">
    <property type="entry name" value="MARVEL-CONTAINING POTENTIAL LIPID RAFT-ASSOCIATED PROTEIN"/>
    <property type="match status" value="1"/>
</dbReference>
<evidence type="ECO:0000259" key="7">
    <source>
        <dbReference type="PROSITE" id="PS51225"/>
    </source>
</evidence>
<evidence type="ECO:0000256" key="6">
    <source>
        <dbReference type="SAM" id="Phobius"/>
    </source>
</evidence>
<reference evidence="8" key="1">
    <citation type="submission" date="2025-08" db="UniProtKB">
        <authorList>
            <consortium name="Ensembl"/>
        </authorList>
    </citation>
    <scope>IDENTIFICATION</scope>
</reference>
<evidence type="ECO:0000256" key="3">
    <source>
        <dbReference type="ARBA" id="ARBA00022989"/>
    </source>
</evidence>
<dbReference type="InterPro" id="IPR008253">
    <property type="entry name" value="Marvel"/>
</dbReference>
<dbReference type="Ensembl" id="ENSLLTT00000024818.1">
    <property type="protein sequence ID" value="ENSLLTP00000023948.1"/>
    <property type="gene ID" value="ENSLLTG00000017647.1"/>
</dbReference>
<evidence type="ECO:0000256" key="1">
    <source>
        <dbReference type="ARBA" id="ARBA00004141"/>
    </source>
</evidence>
<feature type="domain" description="MARVEL" evidence="7">
    <location>
        <begin position="27"/>
        <end position="158"/>
    </location>
</feature>
<organism evidence="8 9">
    <name type="scientific">Laticauda laticaudata</name>
    <name type="common">Blue-ringed sea krait</name>
    <name type="synonym">Blue-lipped sea krait</name>
    <dbReference type="NCBI Taxonomy" id="8630"/>
    <lineage>
        <taxon>Eukaryota</taxon>
        <taxon>Metazoa</taxon>
        <taxon>Chordata</taxon>
        <taxon>Craniata</taxon>
        <taxon>Vertebrata</taxon>
        <taxon>Euteleostomi</taxon>
        <taxon>Lepidosauria</taxon>
        <taxon>Squamata</taxon>
        <taxon>Bifurcata</taxon>
        <taxon>Unidentata</taxon>
        <taxon>Episquamata</taxon>
        <taxon>Toxicofera</taxon>
        <taxon>Serpentes</taxon>
        <taxon>Colubroidea</taxon>
        <taxon>Elapidae</taxon>
        <taxon>Laticaudinae</taxon>
        <taxon>Laticauda</taxon>
    </lineage>
</organism>
<sequence length="158" mass="17559">MERCEGEDPDPAEVPPETRLLLAFKTFLSSRKGLLLLAQAVLSFIIFICYIASAPTPLMMVPLLTFLLALCFFVSYSINLNEKFRGIYWLLGDFLCGIIAALFFFAISIASVSQSWDIASNVAGVSFYLTKLAHNILSPSRVNFTNLFGFSFCECNSI</sequence>
<feature type="transmembrane region" description="Helical" evidence="6">
    <location>
        <begin position="90"/>
        <end position="112"/>
    </location>
</feature>
<keyword evidence="9" id="KW-1185">Reference proteome</keyword>
<evidence type="ECO:0000313" key="9">
    <source>
        <dbReference type="Proteomes" id="UP000694406"/>
    </source>
</evidence>
<evidence type="ECO:0000256" key="2">
    <source>
        <dbReference type="ARBA" id="ARBA00022692"/>
    </source>
</evidence>
<keyword evidence="4 5" id="KW-0472">Membrane</keyword>
<name>A0A8C5SUY7_LATLA</name>
<dbReference type="PROSITE" id="PS51225">
    <property type="entry name" value="MARVEL"/>
    <property type="match status" value="1"/>
</dbReference>
<accession>A0A8C5SUY7</accession>
<evidence type="ECO:0000256" key="4">
    <source>
        <dbReference type="ARBA" id="ARBA00023136"/>
    </source>
</evidence>
<reference evidence="8" key="2">
    <citation type="submission" date="2025-09" db="UniProtKB">
        <authorList>
            <consortium name="Ensembl"/>
        </authorList>
    </citation>
    <scope>IDENTIFICATION</scope>
</reference>
<feature type="transmembrane region" description="Helical" evidence="6">
    <location>
        <begin position="34"/>
        <end position="53"/>
    </location>
</feature>
<protein>
    <submittedName>
        <fullName evidence="8">CKLF like MARVEL transmembrane domain containing 3</fullName>
    </submittedName>
</protein>
<dbReference type="GO" id="GO:0031410">
    <property type="term" value="C:cytoplasmic vesicle"/>
    <property type="evidence" value="ECO:0007669"/>
    <property type="project" value="Ensembl"/>
</dbReference>
<dbReference type="InterPro" id="IPR050578">
    <property type="entry name" value="MARVEL-CKLF_proteins"/>
</dbReference>
<gene>
    <name evidence="8" type="primary">CMTM3</name>
</gene>
<evidence type="ECO:0000313" key="8">
    <source>
        <dbReference type="Ensembl" id="ENSLLTP00000023948.1"/>
    </source>
</evidence>
<dbReference type="GO" id="GO:0005829">
    <property type="term" value="C:cytosol"/>
    <property type="evidence" value="ECO:0007669"/>
    <property type="project" value="Ensembl"/>
</dbReference>
<keyword evidence="3 6" id="KW-1133">Transmembrane helix</keyword>
<dbReference type="AlphaFoldDB" id="A0A8C5SUY7"/>